<dbReference type="GO" id="GO:0008049">
    <property type="term" value="P:male courtship behavior"/>
    <property type="evidence" value="ECO:0007669"/>
    <property type="project" value="TreeGrafter"/>
</dbReference>
<feature type="transmembrane region" description="Helical" evidence="8">
    <location>
        <begin position="219"/>
        <end position="242"/>
    </location>
</feature>
<dbReference type="AlphaFoldDB" id="A0A6J1QPF2"/>
<keyword evidence="6 8" id="KW-0675">Receptor</keyword>
<feature type="transmembrane region" description="Helical" evidence="8">
    <location>
        <begin position="182"/>
        <end position="207"/>
    </location>
</feature>
<comment type="similarity">
    <text evidence="8">Belongs to the insect chemoreceptor superfamily. Gustatory receptor (GR) family.</text>
</comment>
<proteinExistence type="inferred from homology"/>
<dbReference type="PANTHER" id="PTHR21143">
    <property type="entry name" value="INVERTEBRATE GUSTATORY RECEPTOR"/>
    <property type="match status" value="1"/>
</dbReference>
<evidence type="ECO:0000256" key="8">
    <source>
        <dbReference type="RuleBase" id="RU363108"/>
    </source>
</evidence>
<evidence type="ECO:0000313" key="9">
    <source>
        <dbReference type="Proteomes" id="UP000504618"/>
    </source>
</evidence>
<keyword evidence="3 8" id="KW-0812">Transmembrane</keyword>
<sequence length="323" mass="38093">MHHPLEFTGMGFFPFGNKFFIKRLQMCMKRLTAVDDSLKELGSPKIYEKVHMLSKRIAIGWTVWCFALNFNDTTSWLVFLKGITTSWAFIVAHVYNYCINASILINSVFITFLWYIGTRFDEVNQHMQNLLIKKEHSLRNTWKKPTIIVHQCTLGTDNYKRVLWSSIHLHLELCRIAREWNLVFGIQMTTETATYSLFGTSMCFYLYKSLMHRELIPVSVWFRIAFWMFMFVGKVYTINYICENVCVKANKIDKIINELNLRYADVLKEIYQFNLQTMHHPLEFTGMGFFPFGNKFLIKFCVAIATFLTIVIQMSTPDLPYKE</sequence>
<comment type="caution">
    <text evidence="8">Lacks conserved residue(s) required for the propagation of feature annotation.</text>
</comment>
<comment type="function">
    <text evidence="8">Gustatory receptor which mediates acceptance or avoidance behavior, depending on its substrates.</text>
</comment>
<evidence type="ECO:0000256" key="2">
    <source>
        <dbReference type="ARBA" id="ARBA00022475"/>
    </source>
</evidence>
<name>A0A6J1QPF2_9HYME</name>
<dbReference type="GO" id="GO:0050909">
    <property type="term" value="P:sensory perception of taste"/>
    <property type="evidence" value="ECO:0007669"/>
    <property type="project" value="InterPro"/>
</dbReference>
<dbReference type="OrthoDB" id="7551415at2759"/>
<keyword evidence="9" id="KW-1185">Reference proteome</keyword>
<dbReference type="Proteomes" id="UP000504618">
    <property type="component" value="Unplaced"/>
</dbReference>
<dbReference type="GeneID" id="112462663"/>
<dbReference type="PANTHER" id="PTHR21143:SF133">
    <property type="entry name" value="GUSTATORY AND PHEROMONE RECEPTOR 32A-RELATED"/>
    <property type="match status" value="1"/>
</dbReference>
<keyword evidence="2 8" id="KW-1003">Cell membrane</keyword>
<evidence type="ECO:0000256" key="4">
    <source>
        <dbReference type="ARBA" id="ARBA00022989"/>
    </source>
</evidence>
<reference evidence="10" key="1">
    <citation type="submission" date="2025-08" db="UniProtKB">
        <authorList>
            <consortium name="RefSeq"/>
        </authorList>
    </citation>
    <scope>IDENTIFICATION</scope>
    <source>
        <tissue evidence="10">Whole body</tissue>
    </source>
</reference>
<dbReference type="Pfam" id="PF08395">
    <property type="entry name" value="7tm_7"/>
    <property type="match status" value="1"/>
</dbReference>
<protein>
    <recommendedName>
        <fullName evidence="8">Gustatory receptor</fullName>
    </recommendedName>
</protein>
<evidence type="ECO:0000313" key="10">
    <source>
        <dbReference type="RefSeq" id="XP_024884334.1"/>
    </source>
</evidence>
<keyword evidence="7 8" id="KW-0807">Transducer</keyword>
<comment type="subcellular location">
    <subcellularLocation>
        <location evidence="1 8">Cell membrane</location>
        <topology evidence="1 8">Multi-pass membrane protein</topology>
    </subcellularLocation>
</comment>
<dbReference type="InterPro" id="IPR013604">
    <property type="entry name" value="7TM_chemorcpt"/>
</dbReference>
<dbReference type="GO" id="GO:0030425">
    <property type="term" value="C:dendrite"/>
    <property type="evidence" value="ECO:0007669"/>
    <property type="project" value="TreeGrafter"/>
</dbReference>
<feature type="transmembrane region" description="Helical" evidence="8">
    <location>
        <begin position="296"/>
        <end position="315"/>
    </location>
</feature>
<keyword evidence="5 8" id="KW-0472">Membrane</keyword>
<dbReference type="GO" id="GO:0007635">
    <property type="term" value="P:chemosensory behavior"/>
    <property type="evidence" value="ECO:0007669"/>
    <property type="project" value="TreeGrafter"/>
</dbReference>
<feature type="transmembrane region" description="Helical" evidence="8">
    <location>
        <begin position="94"/>
        <end position="117"/>
    </location>
</feature>
<dbReference type="GO" id="GO:0030424">
    <property type="term" value="C:axon"/>
    <property type="evidence" value="ECO:0007669"/>
    <property type="project" value="TreeGrafter"/>
</dbReference>
<evidence type="ECO:0000256" key="6">
    <source>
        <dbReference type="ARBA" id="ARBA00023170"/>
    </source>
</evidence>
<organism evidence="9 10">
    <name type="scientific">Temnothorax curvispinosus</name>
    <dbReference type="NCBI Taxonomy" id="300111"/>
    <lineage>
        <taxon>Eukaryota</taxon>
        <taxon>Metazoa</taxon>
        <taxon>Ecdysozoa</taxon>
        <taxon>Arthropoda</taxon>
        <taxon>Hexapoda</taxon>
        <taxon>Insecta</taxon>
        <taxon>Pterygota</taxon>
        <taxon>Neoptera</taxon>
        <taxon>Endopterygota</taxon>
        <taxon>Hymenoptera</taxon>
        <taxon>Apocrita</taxon>
        <taxon>Aculeata</taxon>
        <taxon>Formicoidea</taxon>
        <taxon>Formicidae</taxon>
        <taxon>Myrmicinae</taxon>
        <taxon>Temnothorax</taxon>
    </lineage>
</organism>
<dbReference type="RefSeq" id="XP_024884334.1">
    <property type="nucleotide sequence ID" value="XM_025028566.1"/>
</dbReference>
<gene>
    <name evidence="10" type="primary">LOC112462663</name>
</gene>
<evidence type="ECO:0000256" key="3">
    <source>
        <dbReference type="ARBA" id="ARBA00022692"/>
    </source>
</evidence>
<accession>A0A6J1QPF2</accession>
<feature type="transmembrane region" description="Helical" evidence="8">
    <location>
        <begin position="57"/>
        <end position="79"/>
    </location>
</feature>
<keyword evidence="4 8" id="KW-1133">Transmembrane helix</keyword>
<evidence type="ECO:0000256" key="1">
    <source>
        <dbReference type="ARBA" id="ARBA00004651"/>
    </source>
</evidence>
<dbReference type="GO" id="GO:0043025">
    <property type="term" value="C:neuronal cell body"/>
    <property type="evidence" value="ECO:0007669"/>
    <property type="project" value="TreeGrafter"/>
</dbReference>
<dbReference type="GO" id="GO:0007165">
    <property type="term" value="P:signal transduction"/>
    <property type="evidence" value="ECO:0007669"/>
    <property type="project" value="UniProtKB-KW"/>
</dbReference>
<evidence type="ECO:0000256" key="5">
    <source>
        <dbReference type="ARBA" id="ARBA00023136"/>
    </source>
</evidence>
<evidence type="ECO:0000256" key="7">
    <source>
        <dbReference type="ARBA" id="ARBA00023224"/>
    </source>
</evidence>
<dbReference type="GO" id="GO:0005886">
    <property type="term" value="C:plasma membrane"/>
    <property type="evidence" value="ECO:0007669"/>
    <property type="project" value="UniProtKB-SubCell"/>
</dbReference>